<reference evidence="2 3" key="1">
    <citation type="journal article" date="2021" name="Int. J. Syst. Evol. Microbiol.">
        <title>Streptococcus vicugnae sp. nov., isolated from faeces of alpacas (Vicugna pacos) and cattle (Bos taurus), Streptococcus zalophi sp. nov., and Streptococcus pacificus sp. nov., isolated from respiratory tract of California sea lions (Zalophus californianus).</title>
        <authorList>
            <person name="Volokhov D.V."/>
            <person name="Zagorodnyaya T.A."/>
            <person name="Shen Z."/>
            <person name="Blom J."/>
            <person name="Furtak V.A."/>
            <person name="Eisenberg T."/>
            <person name="Fan P."/>
            <person name="Jeong K.C."/>
            <person name="Gao Y."/>
            <person name="Zhang S."/>
            <person name="Amselle M."/>
        </authorList>
    </citation>
    <scope>NUCLEOTIDE SEQUENCE [LARGE SCALE GENOMIC DNA]</scope>
    <source>
        <strain evidence="2 3">CSL7591</strain>
    </source>
</reference>
<gene>
    <name evidence="2" type="ORF">JHK62_01320</name>
</gene>
<dbReference type="InterPro" id="IPR015393">
    <property type="entry name" value="DUF1972"/>
</dbReference>
<dbReference type="PANTHER" id="PTHR46401:SF8">
    <property type="entry name" value="BLL6006 PROTEIN"/>
    <property type="match status" value="1"/>
</dbReference>
<dbReference type="RefSeq" id="WP_199574878.1">
    <property type="nucleotide sequence ID" value="NZ_JAENBO010000001.1"/>
</dbReference>
<proteinExistence type="predicted"/>
<comment type="caution">
    <text evidence="2">The sequence shown here is derived from an EMBL/GenBank/DDBJ whole genome shotgun (WGS) entry which is preliminary data.</text>
</comment>
<dbReference type="PANTHER" id="PTHR46401">
    <property type="entry name" value="GLYCOSYLTRANSFERASE WBBK-RELATED"/>
    <property type="match status" value="1"/>
</dbReference>
<protein>
    <submittedName>
        <fullName evidence="2">DUF1972 domain-containing protein</fullName>
    </submittedName>
</protein>
<evidence type="ECO:0000259" key="1">
    <source>
        <dbReference type="Pfam" id="PF09314"/>
    </source>
</evidence>
<feature type="domain" description="DUF1972" evidence="1">
    <location>
        <begin position="1"/>
        <end position="185"/>
    </location>
</feature>
<name>A0ABS0ZH40_9STRE</name>
<sequence length="384" mass="44444">MRHVFILGSRGLPASYGGFETFVQELIQNQVSPDIKYHVACLSNEKQGHHFDYSGADCFTIKPPKIGSARVIAYDMMAINYSLSLIQKQQIKQPIFYLLGNTIGGFIHPFAKKIKGVGGKLFVNPDGLEWKRSKWPKPVQMYLKYSEKMMTKHANLIITDNLGIEDYIRTSYPWSKTSFIAYGTDTESSNLSPTDPTVREFYQKWQITEKNYYLILGRFIPENNYETIIREFMASQTERDLIIISNYEGNAYFETLRQKTHFNQDERIKFVGTVYDKELVSYIRENAFAYLHGHSVGGTNPGLLESLAHTDLSLVLDVSFNRQTAKDVVYYWKSKENDLKDLLNKMDKKDHFKELGIAAKNHVKENYTWSKIVKEYEDLFLSES</sequence>
<dbReference type="SUPFAM" id="SSF53756">
    <property type="entry name" value="UDP-Glycosyltransferase/glycogen phosphorylase"/>
    <property type="match status" value="1"/>
</dbReference>
<accession>A0ABS0ZH40</accession>
<keyword evidence="3" id="KW-1185">Reference proteome</keyword>
<evidence type="ECO:0000313" key="2">
    <source>
        <dbReference type="EMBL" id="MBJ8325319.1"/>
    </source>
</evidence>
<evidence type="ECO:0000313" key="3">
    <source>
        <dbReference type="Proteomes" id="UP000653045"/>
    </source>
</evidence>
<organism evidence="2 3">
    <name type="scientific">Streptococcus pacificus</name>
    <dbReference type="NCBI Taxonomy" id="2740577"/>
    <lineage>
        <taxon>Bacteria</taxon>
        <taxon>Bacillati</taxon>
        <taxon>Bacillota</taxon>
        <taxon>Bacilli</taxon>
        <taxon>Lactobacillales</taxon>
        <taxon>Streptococcaceae</taxon>
        <taxon>Streptococcus</taxon>
    </lineage>
</organism>
<dbReference type="EMBL" id="JAENBO010000001">
    <property type="protein sequence ID" value="MBJ8325319.1"/>
    <property type="molecule type" value="Genomic_DNA"/>
</dbReference>
<dbReference type="Gene3D" id="3.40.50.2000">
    <property type="entry name" value="Glycogen Phosphorylase B"/>
    <property type="match status" value="2"/>
</dbReference>
<dbReference type="Pfam" id="PF09314">
    <property type="entry name" value="DUF1972"/>
    <property type="match status" value="1"/>
</dbReference>
<dbReference type="NCBIfam" id="NF046071">
    <property type="entry name" value="B1-4RhmsylTfaseCps2T"/>
    <property type="match status" value="1"/>
</dbReference>
<dbReference type="Proteomes" id="UP000653045">
    <property type="component" value="Unassembled WGS sequence"/>
</dbReference>